<evidence type="ECO:0000313" key="2">
    <source>
        <dbReference type="Proteomes" id="UP000587415"/>
    </source>
</evidence>
<dbReference type="Proteomes" id="UP000587415">
    <property type="component" value="Unassembled WGS sequence"/>
</dbReference>
<sequence length="185" mass="20149">MVGAPGGAGGVGGPDMGMFSWLTGTRAAPPGVPRESAAALRKRLLGLNRDTAPFVIRDGKPEGVDLVAEWRIVEADWYEIFAKAGIQRVFKVLMKIDEARGVVRSADQEWSVEWRAGVPDMSVAASGFRGQSWEMSYESVHAFREDGSWGEIYSYRFNTSEIKGPLHKAAAEGGWGWKGVAFGKL</sequence>
<protein>
    <submittedName>
        <fullName evidence="1">Uncharacterized protein</fullName>
    </submittedName>
</protein>
<dbReference type="AlphaFoldDB" id="A0A7X5YL36"/>
<proteinExistence type="predicted"/>
<comment type="caution">
    <text evidence="1">The sequence shown here is derived from an EMBL/GenBank/DDBJ whole genome shotgun (WGS) entry which is preliminary data.</text>
</comment>
<dbReference type="EMBL" id="JAATJM010000002">
    <property type="protein sequence ID" value="NJC41922.1"/>
    <property type="molecule type" value="Genomic_DNA"/>
</dbReference>
<name>A0A7X5YL36_9CAUL</name>
<gene>
    <name evidence="1" type="ORF">GGQ87_002217</name>
</gene>
<accession>A0A7X5YL36</accession>
<organism evidence="1 2">
    <name type="scientific">Brevundimonas alba</name>
    <dbReference type="NCBI Taxonomy" id="74314"/>
    <lineage>
        <taxon>Bacteria</taxon>
        <taxon>Pseudomonadati</taxon>
        <taxon>Pseudomonadota</taxon>
        <taxon>Alphaproteobacteria</taxon>
        <taxon>Caulobacterales</taxon>
        <taxon>Caulobacteraceae</taxon>
        <taxon>Brevundimonas</taxon>
    </lineage>
</organism>
<keyword evidence="2" id="KW-1185">Reference proteome</keyword>
<reference evidence="1 2" key="1">
    <citation type="submission" date="2020-03" db="EMBL/GenBank/DDBJ databases">
        <title>Genomic Encyclopedia of Type Strains, Phase IV (KMG-IV): sequencing the most valuable type-strain genomes for metagenomic binning, comparative biology and taxonomic classification.</title>
        <authorList>
            <person name="Goeker M."/>
        </authorList>
    </citation>
    <scope>NUCLEOTIDE SEQUENCE [LARGE SCALE GENOMIC DNA]</scope>
    <source>
        <strain evidence="1 2">DSM 4736</strain>
    </source>
</reference>
<evidence type="ECO:0000313" key="1">
    <source>
        <dbReference type="EMBL" id="NJC41922.1"/>
    </source>
</evidence>